<sequence length="509" mass="55824">MAPSKIPASVDHFAELNHFYRLREHLPPFADIFSRQLPNPRTAKAACIALFDAVTDHKKVFPDDRSDHPGYRSLLATLTYFWMKEKMMYPTPSWCLMVGGLVHLQLKDFLADGQGALLPSSMPAAASSVSYSSKIKPRPIVKEPLFKNEPLATPSWPSPVSVVLPTLPSSSKTSRNTRSKGRAPSLSPPATKTSACSKGKAPATKKAASKHKCEPTPSNDEDDKDDANKDDEEDTDGSDDPDAIHPRPSNLKVGRPPKRARSSSVKSEKGIDAPSYAGFAARGEHALPGPPSEEALSVEDFPNLEESNYFNPPCCHGCNNNSLKNGPCTCKLCEWGVGCANCVKSGKARCTFALNAPEFLAATERTFAMNAAHPQNLRASLNCVNFHLSSARYSFQLYVAQQRAAYEKFRELVGAAKFIEATYPAMHAIGPCFQDEAALRKFAGFLMQDINQALTILNELDLFSKPLVPFDHPPPFLQSLLEWTADPINLCCCISKPWASAQSPYFKYL</sequence>
<evidence type="ECO:0000313" key="3">
    <source>
        <dbReference type="Proteomes" id="UP000054270"/>
    </source>
</evidence>
<dbReference type="AlphaFoldDB" id="A0A0D2NGI7"/>
<feature type="compositionally biased region" description="Acidic residues" evidence="1">
    <location>
        <begin position="219"/>
        <end position="241"/>
    </location>
</feature>
<reference evidence="3" key="1">
    <citation type="submission" date="2014-04" db="EMBL/GenBank/DDBJ databases">
        <title>Evolutionary Origins and Diversification of the Mycorrhizal Mutualists.</title>
        <authorList>
            <consortium name="DOE Joint Genome Institute"/>
            <consortium name="Mycorrhizal Genomics Consortium"/>
            <person name="Kohler A."/>
            <person name="Kuo A."/>
            <person name="Nagy L.G."/>
            <person name="Floudas D."/>
            <person name="Copeland A."/>
            <person name="Barry K.W."/>
            <person name="Cichocki N."/>
            <person name="Veneault-Fourrey C."/>
            <person name="LaButti K."/>
            <person name="Lindquist E.A."/>
            <person name="Lipzen A."/>
            <person name="Lundell T."/>
            <person name="Morin E."/>
            <person name="Murat C."/>
            <person name="Riley R."/>
            <person name="Ohm R."/>
            <person name="Sun H."/>
            <person name="Tunlid A."/>
            <person name="Henrissat B."/>
            <person name="Grigoriev I.V."/>
            <person name="Hibbett D.S."/>
            <person name="Martin F."/>
        </authorList>
    </citation>
    <scope>NUCLEOTIDE SEQUENCE [LARGE SCALE GENOMIC DNA]</scope>
    <source>
        <strain evidence="3">FD-334 SS-4</strain>
    </source>
</reference>
<name>A0A0D2NGI7_HYPSF</name>
<organism evidence="2 3">
    <name type="scientific">Hypholoma sublateritium (strain FD-334 SS-4)</name>
    <dbReference type="NCBI Taxonomy" id="945553"/>
    <lineage>
        <taxon>Eukaryota</taxon>
        <taxon>Fungi</taxon>
        <taxon>Dikarya</taxon>
        <taxon>Basidiomycota</taxon>
        <taxon>Agaricomycotina</taxon>
        <taxon>Agaricomycetes</taxon>
        <taxon>Agaricomycetidae</taxon>
        <taxon>Agaricales</taxon>
        <taxon>Agaricineae</taxon>
        <taxon>Strophariaceae</taxon>
        <taxon>Hypholoma</taxon>
    </lineage>
</organism>
<protein>
    <submittedName>
        <fullName evidence="2">Uncharacterized protein</fullName>
    </submittedName>
</protein>
<proteinExistence type="predicted"/>
<keyword evidence="3" id="KW-1185">Reference proteome</keyword>
<dbReference type="EMBL" id="KN817635">
    <property type="protein sequence ID" value="KJA15776.1"/>
    <property type="molecule type" value="Genomic_DNA"/>
</dbReference>
<evidence type="ECO:0000313" key="2">
    <source>
        <dbReference type="EMBL" id="KJA15776.1"/>
    </source>
</evidence>
<gene>
    <name evidence="2" type="ORF">HYPSUDRAFT_207567</name>
</gene>
<evidence type="ECO:0000256" key="1">
    <source>
        <dbReference type="SAM" id="MobiDB-lite"/>
    </source>
</evidence>
<dbReference type="Proteomes" id="UP000054270">
    <property type="component" value="Unassembled WGS sequence"/>
</dbReference>
<accession>A0A0D2NGI7</accession>
<feature type="region of interest" description="Disordered" evidence="1">
    <location>
        <begin position="167"/>
        <end position="272"/>
    </location>
</feature>